<gene>
    <name evidence="2" type="ORF">GMARGA_LOCUS309</name>
</gene>
<dbReference type="PANTHER" id="PTHR10947:SF0">
    <property type="entry name" value="PHENYLALANINE--TRNA LIGASE BETA SUBUNIT"/>
    <property type="match status" value="1"/>
</dbReference>
<name>A0ABM8VW45_GIGMA</name>
<sequence length="288" mass="32236">MPLIPWEYLKKHLFLPKITPAEVGEKLTYYGLETKIVERKNRIVQEIGVILNCPVKPVNFPVIDESKEKLIEVTINTNECSEFYLSSIKNIAVKEKANNIRVTNNVVDSANLVMLETGQPLHIFDYDTLPEQKMVVRQAHRGEKINALSGQELVLSSEDIIISSGEKVISLAGIIGARETAITSHTKNILVECASFHPQIIKKTAKQLNISTTASHFFSRGANLVLSPQQVLARVISLITETCQDDLNSKIIFSYQKTKKSPPTIIISQEFITKKVGQILTEQTIENI</sequence>
<dbReference type="InterPro" id="IPR045060">
    <property type="entry name" value="Phe-tRNA-ligase_IIc_bsu"/>
</dbReference>
<evidence type="ECO:0000313" key="2">
    <source>
        <dbReference type="EMBL" id="CAG8461096.1"/>
    </source>
</evidence>
<dbReference type="InterPro" id="IPR020825">
    <property type="entry name" value="Phe-tRNA_synthase-like_B3/B4"/>
</dbReference>
<reference evidence="2 3" key="1">
    <citation type="submission" date="2021-06" db="EMBL/GenBank/DDBJ databases">
        <authorList>
            <person name="Kallberg Y."/>
            <person name="Tangrot J."/>
            <person name="Rosling A."/>
        </authorList>
    </citation>
    <scope>NUCLEOTIDE SEQUENCE [LARGE SCALE GENOMIC DNA]</scope>
    <source>
        <strain evidence="2 3">120-4 pot B 10/14</strain>
    </source>
</reference>
<organism evidence="2 3">
    <name type="scientific">Gigaspora margarita</name>
    <dbReference type="NCBI Taxonomy" id="4874"/>
    <lineage>
        <taxon>Eukaryota</taxon>
        <taxon>Fungi</taxon>
        <taxon>Fungi incertae sedis</taxon>
        <taxon>Mucoromycota</taxon>
        <taxon>Glomeromycotina</taxon>
        <taxon>Glomeromycetes</taxon>
        <taxon>Diversisporales</taxon>
        <taxon>Gigasporaceae</taxon>
        <taxon>Gigaspora</taxon>
    </lineage>
</organism>
<dbReference type="PANTHER" id="PTHR10947">
    <property type="entry name" value="PHENYLALANYL-TRNA SYNTHETASE BETA CHAIN AND LEUCINE-RICH REPEAT-CONTAINING PROTEIN 47"/>
    <property type="match status" value="1"/>
</dbReference>
<evidence type="ECO:0000313" key="3">
    <source>
        <dbReference type="Proteomes" id="UP000789901"/>
    </source>
</evidence>
<dbReference type="EMBL" id="CAJVQB010000047">
    <property type="protein sequence ID" value="CAG8461096.1"/>
    <property type="molecule type" value="Genomic_DNA"/>
</dbReference>
<feature type="domain" description="B3/B4 tRNA-binding" evidence="1">
    <location>
        <begin position="79"/>
        <end position="244"/>
    </location>
</feature>
<accession>A0ABM8VW45</accession>
<dbReference type="Proteomes" id="UP000789901">
    <property type="component" value="Unassembled WGS sequence"/>
</dbReference>
<dbReference type="Pfam" id="PF03483">
    <property type="entry name" value="B3_4"/>
    <property type="match status" value="1"/>
</dbReference>
<dbReference type="SUPFAM" id="SSF56037">
    <property type="entry name" value="PheT/TilS domain"/>
    <property type="match status" value="1"/>
</dbReference>
<dbReference type="Gene3D" id="3.50.40.10">
    <property type="entry name" value="Phenylalanyl-trna Synthetase, Chain B, domain 3"/>
    <property type="match status" value="1"/>
</dbReference>
<evidence type="ECO:0000259" key="1">
    <source>
        <dbReference type="SMART" id="SM00873"/>
    </source>
</evidence>
<comment type="caution">
    <text evidence="2">The sequence shown here is derived from an EMBL/GenBank/DDBJ whole genome shotgun (WGS) entry which is preliminary data.</text>
</comment>
<keyword evidence="3" id="KW-1185">Reference proteome</keyword>
<dbReference type="SMART" id="SM00873">
    <property type="entry name" value="B3_4"/>
    <property type="match status" value="1"/>
</dbReference>
<proteinExistence type="predicted"/>
<dbReference type="InterPro" id="IPR005146">
    <property type="entry name" value="B3/B4_tRNA-bd"/>
</dbReference>
<protein>
    <submittedName>
        <fullName evidence="2">16963_t:CDS:1</fullName>
    </submittedName>
</protein>